<keyword evidence="2" id="KW-1185">Reference proteome</keyword>
<name>E5EPI8_9CAUD</name>
<dbReference type="RefSeq" id="YP_004010191.1">
    <property type="nucleotide sequence ID" value="NC_014663.1"/>
</dbReference>
<protein>
    <submittedName>
        <fullName evidence="1">Uncharacterized protein</fullName>
    </submittedName>
</protein>
<dbReference type="Proteomes" id="UP000008731">
    <property type="component" value="Segment"/>
</dbReference>
<gene>
    <name evidence="1" type="ORF">Acj9p054</name>
</gene>
<reference evidence="1 2" key="1">
    <citation type="journal article" date="2010" name="Virol. J.">
        <title>Genomes of the T4-related bacteriophages as windows on microbial genome evolution.</title>
        <authorList>
            <person name="Petrov V.M."/>
            <person name="Ratnayaka S."/>
            <person name="Nolan J.M."/>
            <person name="Miller E.S."/>
            <person name="Karam J.D."/>
        </authorList>
    </citation>
    <scope>NUCLEOTIDE SEQUENCE [LARGE SCALE GENOMIC DNA]</scope>
</reference>
<evidence type="ECO:0000313" key="2">
    <source>
        <dbReference type="Proteomes" id="UP000008731"/>
    </source>
</evidence>
<evidence type="ECO:0000313" key="1">
    <source>
        <dbReference type="EMBL" id="ADG59954.1"/>
    </source>
</evidence>
<accession>E5EPI8</accession>
<organism evidence="1 2">
    <name type="scientific">Acinetobacter phage Acj9</name>
    <dbReference type="NCBI Taxonomy" id="760939"/>
    <lineage>
        <taxon>Viruses</taxon>
        <taxon>Duplodnaviria</taxon>
        <taxon>Heunggongvirae</taxon>
        <taxon>Uroviricota</taxon>
        <taxon>Caudoviricetes</taxon>
        <taxon>Pantevenvirales</taxon>
        <taxon>Straboviridae</taxon>
        <taxon>Twarogvirinae</taxon>
        <taxon>Acajnonavirus</taxon>
        <taxon>Acajnonavirus acj9</taxon>
    </lineage>
</organism>
<dbReference type="GeneID" id="9926488"/>
<sequence length="156" mass="17426">MNAIARIELILENCESIVVERGNLVKFDLYGYATNLGINGKWSSCAGFVIAVDGYSIVNSCINSDGCMLERLQKYKDITSIKVQFDDNTIEEVFPIWPEDDESGGQIHEKQAVEFIRGTYHYIAVISQDMGLLSQGVTKDLQYAIDDAKQSIAFVE</sequence>
<dbReference type="EMBL" id="HM004124">
    <property type="protein sequence ID" value="ADG59954.1"/>
    <property type="molecule type" value="Genomic_DNA"/>
</dbReference>
<proteinExistence type="predicted"/>
<dbReference type="KEGG" id="vg:9926488"/>